<organism evidence="2 3">
    <name type="scientific">Laccaria amethystina LaAM-08-1</name>
    <dbReference type="NCBI Taxonomy" id="1095629"/>
    <lineage>
        <taxon>Eukaryota</taxon>
        <taxon>Fungi</taxon>
        <taxon>Dikarya</taxon>
        <taxon>Basidiomycota</taxon>
        <taxon>Agaricomycotina</taxon>
        <taxon>Agaricomycetes</taxon>
        <taxon>Agaricomycetidae</taxon>
        <taxon>Agaricales</taxon>
        <taxon>Agaricineae</taxon>
        <taxon>Hydnangiaceae</taxon>
        <taxon>Laccaria</taxon>
    </lineage>
</organism>
<gene>
    <name evidence="2" type="ORF">K443DRAFT_683597</name>
</gene>
<dbReference type="Proteomes" id="UP000054477">
    <property type="component" value="Unassembled WGS sequence"/>
</dbReference>
<feature type="region of interest" description="Disordered" evidence="1">
    <location>
        <begin position="39"/>
        <end position="58"/>
    </location>
</feature>
<dbReference type="HOGENOM" id="CLU_2979437_0_0_1"/>
<name>A0A0C9WSG2_9AGAR</name>
<reference evidence="2 3" key="1">
    <citation type="submission" date="2014-04" db="EMBL/GenBank/DDBJ databases">
        <authorList>
            <consortium name="DOE Joint Genome Institute"/>
            <person name="Kuo A."/>
            <person name="Kohler A."/>
            <person name="Nagy L.G."/>
            <person name="Floudas D."/>
            <person name="Copeland A."/>
            <person name="Barry K.W."/>
            <person name="Cichocki N."/>
            <person name="Veneault-Fourrey C."/>
            <person name="LaButti K."/>
            <person name="Lindquist E.A."/>
            <person name="Lipzen A."/>
            <person name="Lundell T."/>
            <person name="Morin E."/>
            <person name="Murat C."/>
            <person name="Sun H."/>
            <person name="Tunlid A."/>
            <person name="Henrissat B."/>
            <person name="Grigoriev I.V."/>
            <person name="Hibbett D.S."/>
            <person name="Martin F."/>
            <person name="Nordberg H.P."/>
            <person name="Cantor M.N."/>
            <person name="Hua S.X."/>
        </authorList>
    </citation>
    <scope>NUCLEOTIDE SEQUENCE [LARGE SCALE GENOMIC DNA]</scope>
    <source>
        <strain evidence="2 3">LaAM-08-1</strain>
    </source>
</reference>
<dbReference type="EMBL" id="KN838785">
    <property type="protein sequence ID" value="KIJ94620.1"/>
    <property type="molecule type" value="Genomic_DNA"/>
</dbReference>
<evidence type="ECO:0000256" key="1">
    <source>
        <dbReference type="SAM" id="MobiDB-lite"/>
    </source>
</evidence>
<keyword evidence="3" id="KW-1185">Reference proteome</keyword>
<sequence length="58" mass="6615">MPDAFFLGYEGSNHSRRARKFTQHSGFQLERSSARCRRRLRRSPASVAHSPVNSLAVK</sequence>
<proteinExistence type="predicted"/>
<evidence type="ECO:0000313" key="3">
    <source>
        <dbReference type="Proteomes" id="UP000054477"/>
    </source>
</evidence>
<evidence type="ECO:0000313" key="2">
    <source>
        <dbReference type="EMBL" id="KIJ94620.1"/>
    </source>
</evidence>
<dbReference type="AlphaFoldDB" id="A0A0C9WSG2"/>
<protein>
    <submittedName>
        <fullName evidence="2">Uncharacterized protein</fullName>
    </submittedName>
</protein>
<reference evidence="3" key="2">
    <citation type="submission" date="2015-01" db="EMBL/GenBank/DDBJ databases">
        <title>Evolutionary Origins and Diversification of the Mycorrhizal Mutualists.</title>
        <authorList>
            <consortium name="DOE Joint Genome Institute"/>
            <consortium name="Mycorrhizal Genomics Consortium"/>
            <person name="Kohler A."/>
            <person name="Kuo A."/>
            <person name="Nagy L.G."/>
            <person name="Floudas D."/>
            <person name="Copeland A."/>
            <person name="Barry K.W."/>
            <person name="Cichocki N."/>
            <person name="Veneault-Fourrey C."/>
            <person name="LaButti K."/>
            <person name="Lindquist E.A."/>
            <person name="Lipzen A."/>
            <person name="Lundell T."/>
            <person name="Morin E."/>
            <person name="Murat C."/>
            <person name="Riley R."/>
            <person name="Ohm R."/>
            <person name="Sun H."/>
            <person name="Tunlid A."/>
            <person name="Henrissat B."/>
            <person name="Grigoriev I.V."/>
            <person name="Hibbett D.S."/>
            <person name="Martin F."/>
        </authorList>
    </citation>
    <scope>NUCLEOTIDE SEQUENCE [LARGE SCALE GENOMIC DNA]</scope>
    <source>
        <strain evidence="3">LaAM-08-1</strain>
    </source>
</reference>
<accession>A0A0C9WSG2</accession>